<protein>
    <submittedName>
        <fullName evidence="3">Uncharacterized protein</fullName>
    </submittedName>
</protein>
<feature type="compositionally biased region" description="Basic residues" evidence="1">
    <location>
        <begin position="101"/>
        <end position="112"/>
    </location>
</feature>
<keyword evidence="2" id="KW-0812">Transmembrane</keyword>
<comment type="caution">
    <text evidence="3">The sequence shown here is derived from an EMBL/GenBank/DDBJ whole genome shotgun (WGS) entry which is preliminary data.</text>
</comment>
<evidence type="ECO:0000313" key="3">
    <source>
        <dbReference type="EMBL" id="OBR07762.1"/>
    </source>
</evidence>
<dbReference type="EMBL" id="LTAN01000006">
    <property type="protein sequence ID" value="OBR07762.1"/>
    <property type="molecule type" value="Genomic_DNA"/>
</dbReference>
<dbReference type="KEGG" id="chig:CH63R_09283"/>
<accession>A0A1B7Y6U3</accession>
<dbReference type="AlphaFoldDB" id="A0A1B7Y6U3"/>
<keyword evidence="4" id="KW-1185">Reference proteome</keyword>
<dbReference type="GeneID" id="28868364"/>
<gene>
    <name evidence="3" type="ORF">CH63R_09283</name>
</gene>
<sequence length="165" mass="18668">MGSHQTTKTMPSLLTGLPNQDKTWLMRLNKGKGKHGQGPFRGLRFTASRFRRVILGLQITSHLFLLLFLCLPGCCRRCRTLNDPHRGREKGERRVMERKGRDKKKTEKPRKKNCIVNTMEYPGSMAALTCPTVCRSPAGEREPPSLGYVSRSRRGSSHFGQTIVS</sequence>
<organism evidence="3 4">
    <name type="scientific">Colletotrichum higginsianum (strain IMI 349063)</name>
    <name type="common">Crucifer anthracnose fungus</name>
    <dbReference type="NCBI Taxonomy" id="759273"/>
    <lineage>
        <taxon>Eukaryota</taxon>
        <taxon>Fungi</taxon>
        <taxon>Dikarya</taxon>
        <taxon>Ascomycota</taxon>
        <taxon>Pezizomycotina</taxon>
        <taxon>Sordariomycetes</taxon>
        <taxon>Hypocreomycetidae</taxon>
        <taxon>Glomerellales</taxon>
        <taxon>Glomerellaceae</taxon>
        <taxon>Colletotrichum</taxon>
        <taxon>Colletotrichum destructivum species complex</taxon>
    </lineage>
</organism>
<dbReference type="Proteomes" id="UP000092177">
    <property type="component" value="Chromosome 6"/>
</dbReference>
<keyword evidence="2" id="KW-0472">Membrane</keyword>
<proteinExistence type="predicted"/>
<reference evidence="4" key="1">
    <citation type="journal article" date="2017" name="BMC Genomics">
        <title>Gapless genome assembly of Colletotrichum higginsianum reveals chromosome structure and association of transposable elements with secondary metabolite gene clusters.</title>
        <authorList>
            <person name="Dallery J.-F."/>
            <person name="Lapalu N."/>
            <person name="Zampounis A."/>
            <person name="Pigne S."/>
            <person name="Luyten I."/>
            <person name="Amselem J."/>
            <person name="Wittenberg A.H.J."/>
            <person name="Zhou S."/>
            <person name="de Queiroz M.V."/>
            <person name="Robin G.P."/>
            <person name="Auger A."/>
            <person name="Hainaut M."/>
            <person name="Henrissat B."/>
            <person name="Kim K.-T."/>
            <person name="Lee Y.-H."/>
            <person name="Lespinet O."/>
            <person name="Schwartz D.C."/>
            <person name="Thon M.R."/>
            <person name="O'Connell R.J."/>
        </authorList>
    </citation>
    <scope>NUCLEOTIDE SEQUENCE [LARGE SCALE GENOMIC DNA]</scope>
    <source>
        <strain evidence="4">IMI 349063</strain>
    </source>
</reference>
<name>A0A1B7Y6U3_COLHI</name>
<feature type="region of interest" description="Disordered" evidence="1">
    <location>
        <begin position="138"/>
        <end position="165"/>
    </location>
</feature>
<feature type="region of interest" description="Disordered" evidence="1">
    <location>
        <begin position="82"/>
        <end position="112"/>
    </location>
</feature>
<keyword evidence="2" id="KW-1133">Transmembrane helix</keyword>
<dbReference type="VEuPathDB" id="FungiDB:CH63R_09283"/>
<feature type="transmembrane region" description="Helical" evidence="2">
    <location>
        <begin position="50"/>
        <end position="69"/>
    </location>
</feature>
<evidence type="ECO:0000313" key="4">
    <source>
        <dbReference type="Proteomes" id="UP000092177"/>
    </source>
</evidence>
<dbReference type="RefSeq" id="XP_018156280.1">
    <property type="nucleotide sequence ID" value="XM_018304257.1"/>
</dbReference>
<evidence type="ECO:0000256" key="1">
    <source>
        <dbReference type="SAM" id="MobiDB-lite"/>
    </source>
</evidence>
<evidence type="ECO:0000256" key="2">
    <source>
        <dbReference type="SAM" id="Phobius"/>
    </source>
</evidence>
<feature type="compositionally biased region" description="Basic and acidic residues" evidence="1">
    <location>
        <begin position="82"/>
        <end position="100"/>
    </location>
</feature>